<dbReference type="EMBL" id="AP005183">
    <property type="protein sequence ID" value="BAC20825.1"/>
    <property type="molecule type" value="Genomic_DNA"/>
</dbReference>
<feature type="region of interest" description="Disordered" evidence="1">
    <location>
        <begin position="1"/>
        <end position="87"/>
    </location>
</feature>
<feature type="compositionally biased region" description="Polar residues" evidence="1">
    <location>
        <begin position="60"/>
        <end position="70"/>
    </location>
</feature>
<dbReference type="AlphaFoldDB" id="Q8GS05"/>
<reference evidence="4" key="4">
    <citation type="journal article" date="2008" name="Nucleic Acids Res.">
        <title>The rice annotation project database (RAP-DB): 2008 update.</title>
        <authorList>
            <consortium name="The rice annotation project (RAP)"/>
        </authorList>
    </citation>
    <scope>GENOME REANNOTATION</scope>
    <source>
        <strain evidence="4">cv. Nipponbare</strain>
    </source>
</reference>
<reference evidence="2" key="1">
    <citation type="submission" date="2002-05" db="EMBL/GenBank/DDBJ databases">
        <title>Oryza sativa nipponbare(GA3) genomic DNA, chromosome 7, BAC clone:OSJNBb0056I06.</title>
        <authorList>
            <person name="Sasaki T."/>
            <person name="Matsumoto T."/>
            <person name="Katayose Y."/>
        </authorList>
    </citation>
    <scope>NUCLEOTIDE SEQUENCE</scope>
</reference>
<accession>Q8GS05</accession>
<evidence type="ECO:0000256" key="1">
    <source>
        <dbReference type="SAM" id="MobiDB-lite"/>
    </source>
</evidence>
<dbReference type="EMBL" id="AP005178">
    <property type="protein sequence ID" value="BAC20127.1"/>
    <property type="molecule type" value="Genomic_DNA"/>
</dbReference>
<organism evidence="2 4">
    <name type="scientific">Oryza sativa subsp. japonica</name>
    <name type="common">Rice</name>
    <dbReference type="NCBI Taxonomy" id="39947"/>
    <lineage>
        <taxon>Eukaryota</taxon>
        <taxon>Viridiplantae</taxon>
        <taxon>Streptophyta</taxon>
        <taxon>Embryophyta</taxon>
        <taxon>Tracheophyta</taxon>
        <taxon>Spermatophyta</taxon>
        <taxon>Magnoliopsida</taxon>
        <taxon>Liliopsida</taxon>
        <taxon>Poales</taxon>
        <taxon>Poaceae</taxon>
        <taxon>BOP clade</taxon>
        <taxon>Oryzoideae</taxon>
        <taxon>Oryzeae</taxon>
        <taxon>Oryzinae</taxon>
        <taxon>Oryza</taxon>
        <taxon>Oryza sativa</taxon>
    </lineage>
</organism>
<proteinExistence type="predicted"/>
<name>Q8GS05_ORYSJ</name>
<feature type="compositionally biased region" description="Basic and acidic residues" evidence="1">
    <location>
        <begin position="11"/>
        <end position="26"/>
    </location>
</feature>
<evidence type="ECO:0000313" key="2">
    <source>
        <dbReference type="EMBL" id="BAC20127.1"/>
    </source>
</evidence>
<evidence type="ECO:0000313" key="3">
    <source>
        <dbReference type="EMBL" id="BAC20825.1"/>
    </source>
</evidence>
<reference evidence="4" key="3">
    <citation type="journal article" date="2005" name="Nature">
        <title>The map-based sequence of the rice genome.</title>
        <authorList>
            <consortium name="International rice genome sequencing project (IRGSP)"/>
            <person name="Matsumoto T."/>
            <person name="Wu J."/>
            <person name="Kanamori H."/>
            <person name="Katayose Y."/>
            <person name="Fujisawa M."/>
            <person name="Namiki N."/>
            <person name="Mizuno H."/>
            <person name="Yamamoto K."/>
            <person name="Antonio B.A."/>
            <person name="Baba T."/>
            <person name="Sakata K."/>
            <person name="Nagamura Y."/>
            <person name="Aoki H."/>
            <person name="Arikawa K."/>
            <person name="Arita K."/>
            <person name="Bito T."/>
            <person name="Chiden Y."/>
            <person name="Fujitsuka N."/>
            <person name="Fukunaka R."/>
            <person name="Hamada M."/>
            <person name="Harada C."/>
            <person name="Hayashi A."/>
            <person name="Hijishita S."/>
            <person name="Honda M."/>
            <person name="Hosokawa S."/>
            <person name="Ichikawa Y."/>
            <person name="Idonuma A."/>
            <person name="Iijima M."/>
            <person name="Ikeda M."/>
            <person name="Ikeno M."/>
            <person name="Ito K."/>
            <person name="Ito S."/>
            <person name="Ito T."/>
            <person name="Ito Y."/>
            <person name="Ito Y."/>
            <person name="Iwabuchi A."/>
            <person name="Kamiya K."/>
            <person name="Karasawa W."/>
            <person name="Kurita K."/>
            <person name="Katagiri S."/>
            <person name="Kikuta A."/>
            <person name="Kobayashi H."/>
            <person name="Kobayashi N."/>
            <person name="Machita K."/>
            <person name="Maehara T."/>
            <person name="Masukawa M."/>
            <person name="Mizubayashi T."/>
            <person name="Mukai Y."/>
            <person name="Nagasaki H."/>
            <person name="Nagata Y."/>
            <person name="Naito S."/>
            <person name="Nakashima M."/>
            <person name="Nakama Y."/>
            <person name="Nakamichi Y."/>
            <person name="Nakamura M."/>
            <person name="Meguro A."/>
            <person name="Negishi M."/>
            <person name="Ohta I."/>
            <person name="Ohta T."/>
            <person name="Okamoto M."/>
            <person name="Ono N."/>
            <person name="Saji S."/>
            <person name="Sakaguchi M."/>
            <person name="Sakai K."/>
            <person name="Shibata M."/>
            <person name="Shimokawa T."/>
            <person name="Song J."/>
            <person name="Takazaki Y."/>
            <person name="Terasawa K."/>
            <person name="Tsugane M."/>
            <person name="Tsuji K."/>
            <person name="Ueda S."/>
            <person name="Waki K."/>
            <person name="Yamagata H."/>
            <person name="Yamamoto M."/>
            <person name="Yamamoto S."/>
            <person name="Yamane H."/>
            <person name="Yoshiki S."/>
            <person name="Yoshihara R."/>
            <person name="Yukawa K."/>
            <person name="Zhong H."/>
            <person name="Yano M."/>
            <person name="Yuan Q."/>
            <person name="Ouyang S."/>
            <person name="Liu J."/>
            <person name="Jones K.M."/>
            <person name="Gansberger K."/>
            <person name="Moffat K."/>
            <person name="Hill J."/>
            <person name="Bera J."/>
            <person name="Fadrosh D."/>
            <person name="Jin S."/>
            <person name="Johri S."/>
            <person name="Kim M."/>
            <person name="Overton L."/>
            <person name="Reardon M."/>
            <person name="Tsitrin T."/>
            <person name="Vuong H."/>
            <person name="Weaver B."/>
            <person name="Ciecko A."/>
            <person name="Tallon L."/>
            <person name="Jackson J."/>
            <person name="Pai G."/>
            <person name="Aken S.V."/>
            <person name="Utterback T."/>
            <person name="Reidmuller S."/>
            <person name="Feldblyum T."/>
            <person name="Hsiao J."/>
            <person name="Zismann V."/>
            <person name="Iobst S."/>
            <person name="de Vazeille A.R."/>
            <person name="Buell C.R."/>
            <person name="Ying K."/>
            <person name="Li Y."/>
            <person name="Lu T."/>
            <person name="Huang Y."/>
            <person name="Zhao Q."/>
            <person name="Feng Q."/>
            <person name="Zhang L."/>
            <person name="Zhu J."/>
            <person name="Weng Q."/>
            <person name="Mu J."/>
            <person name="Lu Y."/>
            <person name="Fan D."/>
            <person name="Liu Y."/>
            <person name="Guan J."/>
            <person name="Zhang Y."/>
            <person name="Yu S."/>
            <person name="Liu X."/>
            <person name="Zhang Y."/>
            <person name="Hong G."/>
            <person name="Han B."/>
            <person name="Choisne N."/>
            <person name="Demange N."/>
            <person name="Orjeda G."/>
            <person name="Samain S."/>
            <person name="Cattolico L."/>
            <person name="Pelletier E."/>
            <person name="Couloux A."/>
            <person name="Segurens B."/>
            <person name="Wincker P."/>
            <person name="D'Hont A."/>
            <person name="Scarpelli C."/>
            <person name="Weissenbach J."/>
            <person name="Salanoubat M."/>
            <person name="Quetier F."/>
            <person name="Yu Y."/>
            <person name="Kim H.R."/>
            <person name="Rambo T."/>
            <person name="Currie J."/>
            <person name="Collura K."/>
            <person name="Luo M."/>
            <person name="Yang T."/>
            <person name="Ammiraju J.S.S."/>
            <person name="Engler F."/>
            <person name="Soderlund C."/>
            <person name="Wing R.A."/>
            <person name="Palmer L.E."/>
            <person name="de la Bastide M."/>
            <person name="Spiegel L."/>
            <person name="Nascimento L."/>
            <person name="Zutavern T."/>
            <person name="O'Shaughnessy A."/>
            <person name="Dike S."/>
            <person name="Dedhia N."/>
            <person name="Preston R."/>
            <person name="Balija V."/>
            <person name="McCombie W.R."/>
            <person name="Chow T."/>
            <person name="Chen H."/>
            <person name="Chung M."/>
            <person name="Chen C."/>
            <person name="Shaw J."/>
            <person name="Wu H."/>
            <person name="Hsiao K."/>
            <person name="Chao Y."/>
            <person name="Chu M."/>
            <person name="Cheng C."/>
            <person name="Hour A."/>
            <person name="Lee P."/>
            <person name="Lin S."/>
            <person name="Lin Y."/>
            <person name="Liou J."/>
            <person name="Liu S."/>
            <person name="Hsing Y."/>
            <person name="Raghuvanshi S."/>
            <person name="Mohanty A."/>
            <person name="Bharti A.K."/>
            <person name="Gaur A."/>
            <person name="Gupta V."/>
            <person name="Kumar D."/>
            <person name="Ravi V."/>
            <person name="Vij S."/>
            <person name="Kapur A."/>
            <person name="Khurana P."/>
            <person name="Khurana P."/>
            <person name="Khurana J.P."/>
            <person name="Tyagi A.K."/>
            <person name="Gaikwad K."/>
            <person name="Singh A."/>
            <person name="Dalal V."/>
            <person name="Srivastava S."/>
            <person name="Dixit A."/>
            <person name="Pal A.K."/>
            <person name="Ghazi I.A."/>
            <person name="Yadav M."/>
            <person name="Pandit A."/>
            <person name="Bhargava A."/>
            <person name="Sureshbabu K."/>
            <person name="Batra K."/>
            <person name="Sharma T.R."/>
            <person name="Mohapatra T."/>
            <person name="Singh N.K."/>
            <person name="Messing J."/>
            <person name="Nelson A.B."/>
            <person name="Fuks G."/>
            <person name="Kavchok S."/>
            <person name="Keizer G."/>
            <person name="Linton E."/>
            <person name="Llaca V."/>
            <person name="Song R."/>
            <person name="Tanyolac B."/>
            <person name="Young S."/>
            <person name="Ho-Il K."/>
            <person name="Hahn J.H."/>
            <person name="Sangsakoo G."/>
            <person name="Vanavichit A."/>
            <person name="de Mattos Luiz.A.T."/>
            <person name="Zimmer P.D."/>
            <person name="Malone G."/>
            <person name="Dellagostin O."/>
            <person name="de Oliveira A.C."/>
            <person name="Bevan M."/>
            <person name="Bancroft I."/>
            <person name="Minx P."/>
            <person name="Cordum H."/>
            <person name="Wilson R."/>
            <person name="Cheng Z."/>
            <person name="Jin W."/>
            <person name="Jiang J."/>
            <person name="Leong S.A."/>
            <person name="Iwama H."/>
            <person name="Gojobori T."/>
            <person name="Itoh T."/>
            <person name="Niimura Y."/>
            <person name="Fujii Y."/>
            <person name="Habara T."/>
            <person name="Sakai H."/>
            <person name="Sato Y."/>
            <person name="Wilson G."/>
            <person name="Kumar K."/>
            <person name="McCouch S."/>
            <person name="Juretic N."/>
            <person name="Hoen D."/>
            <person name="Wright S."/>
            <person name="Bruskiewich R."/>
            <person name="Bureau T."/>
            <person name="Miyao A."/>
            <person name="Hirochika H."/>
            <person name="Nishikawa T."/>
            <person name="Kadowaki K."/>
            <person name="Sugiura M."/>
            <person name="Burr B."/>
            <person name="Sasaki T."/>
        </authorList>
    </citation>
    <scope>NUCLEOTIDE SEQUENCE [LARGE SCALE GENOMIC DNA]</scope>
    <source>
        <strain evidence="4">cv. Nipponbare</strain>
    </source>
</reference>
<gene>
    <name evidence="3" type="primary">P0021G06.125</name>
    <name evidence="2" type="ORF">OSJNBb0056I06.109</name>
</gene>
<reference evidence="3" key="2">
    <citation type="submission" date="2002-05" db="EMBL/GenBank/DDBJ databases">
        <title>Oryza sativa nipponbare(GA3) genomic DNA, chromosome 7, PAC clone:P0021G06.</title>
        <authorList>
            <person name="Sasaki T."/>
            <person name="Matsumoto T."/>
            <person name="Katayose Y."/>
        </authorList>
    </citation>
    <scope>NUCLEOTIDE SEQUENCE</scope>
</reference>
<evidence type="ECO:0000313" key="4">
    <source>
        <dbReference type="Proteomes" id="UP000000763"/>
    </source>
</evidence>
<protein>
    <submittedName>
        <fullName evidence="2">Uncharacterized protein</fullName>
    </submittedName>
</protein>
<dbReference type="Proteomes" id="UP000000763">
    <property type="component" value="Chromosome 7"/>
</dbReference>
<sequence length="203" mass="22345">MRSWCTIASGSHRDAEEAEQSRRDAPKNLIARLPVQVSQADGVPEAPARPGSVRARDQNWGRQSSSTGNKRGSAIGGGSARDGEWNRSSVAVVRRRKCERQRAEPELCRGGGSASQEVRETKSGTGALSRWWERFLSVTGVTVMPALNQIQFPSREVRETESRTGALSRWWGRFSSSNVGALLVCYWSNSRARIGSVRDGEQN</sequence>